<feature type="region of interest" description="Disordered" evidence="1">
    <location>
        <begin position="171"/>
        <end position="190"/>
    </location>
</feature>
<keyword evidence="2" id="KW-0472">Membrane</keyword>
<feature type="compositionally biased region" description="Acidic residues" evidence="1">
    <location>
        <begin position="1334"/>
        <end position="1348"/>
    </location>
</feature>
<organism evidence="3 4">
    <name type="scientific">Pelagomonas calceolata</name>
    <dbReference type="NCBI Taxonomy" id="35677"/>
    <lineage>
        <taxon>Eukaryota</taxon>
        <taxon>Sar</taxon>
        <taxon>Stramenopiles</taxon>
        <taxon>Ochrophyta</taxon>
        <taxon>Pelagophyceae</taxon>
        <taxon>Pelagomonadales</taxon>
        <taxon>Pelagomonadaceae</taxon>
        <taxon>Pelagomonas</taxon>
    </lineage>
</organism>
<feature type="transmembrane region" description="Helical" evidence="2">
    <location>
        <begin position="49"/>
        <end position="68"/>
    </location>
</feature>
<evidence type="ECO:0000256" key="1">
    <source>
        <dbReference type="SAM" id="MobiDB-lite"/>
    </source>
</evidence>
<name>A0A8J2SRP5_9STRA</name>
<feature type="compositionally biased region" description="Acidic residues" evidence="1">
    <location>
        <begin position="1357"/>
        <end position="1373"/>
    </location>
</feature>
<keyword evidence="4" id="KW-1185">Reference proteome</keyword>
<evidence type="ECO:0000313" key="3">
    <source>
        <dbReference type="EMBL" id="CAH0378754.1"/>
    </source>
</evidence>
<proteinExistence type="predicted"/>
<gene>
    <name evidence="3" type="ORF">PECAL_6P03510</name>
</gene>
<comment type="caution">
    <text evidence="3">The sequence shown here is derived from an EMBL/GenBank/DDBJ whole genome shotgun (WGS) entry which is preliminary data.</text>
</comment>
<evidence type="ECO:0000256" key="2">
    <source>
        <dbReference type="SAM" id="Phobius"/>
    </source>
</evidence>
<keyword evidence="2" id="KW-1133">Transmembrane helix</keyword>
<keyword evidence="2" id="KW-0812">Transmembrane</keyword>
<dbReference type="EMBL" id="CAKKNE010000006">
    <property type="protein sequence ID" value="CAH0378754.1"/>
    <property type="molecule type" value="Genomic_DNA"/>
</dbReference>
<protein>
    <submittedName>
        <fullName evidence="3">Uncharacterized protein</fullName>
    </submittedName>
</protein>
<feature type="region of interest" description="Disordered" evidence="1">
    <location>
        <begin position="1216"/>
        <end position="1235"/>
    </location>
</feature>
<reference evidence="3" key="1">
    <citation type="submission" date="2021-11" db="EMBL/GenBank/DDBJ databases">
        <authorList>
            <consortium name="Genoscope - CEA"/>
            <person name="William W."/>
        </authorList>
    </citation>
    <scope>NUCLEOTIDE SEQUENCE</scope>
</reference>
<evidence type="ECO:0000313" key="4">
    <source>
        <dbReference type="Proteomes" id="UP000789595"/>
    </source>
</evidence>
<feature type="region of interest" description="Disordered" evidence="1">
    <location>
        <begin position="1333"/>
        <end position="1373"/>
    </location>
</feature>
<dbReference type="Proteomes" id="UP000789595">
    <property type="component" value="Unassembled WGS sequence"/>
</dbReference>
<sequence>MQFYYLFHLRSCAAATAGCSGSAYSGGSRTVFVPSLLDLFVNLFTSVFVYGPPIFLLVVFVLGSAFCVSSNVPTFVYRAAAAPVGAAALPLSDPDRGIRVKFFVQGKKCLRPDEFVRHGLTARQVLDRLGVAADADVELIYPAKGRKYSDDEVVAAPVVVAYMRLRLRGGAPKKKRKKATPTTQLPPPPKEKSCCCCISGKRCPNKVFCEATITQLERMVNDGTRSNNKGTLTFDPHCVYGTKKQTWVCEDHMYEIARTHVKDLLPSNGCQTGFDKRDFLHTILKVTGTHEDDTAIPVQPGSKRARVSTDTSTATPEKKDLLTELFDRMRPYCKPGTFVYNVLMTIFRHVLIMNNIFEYGRHAWHGNPEGEDVLRFWIVYWTVVGTSAIDLLRGGAIAKGAKRFLPGVPEFFDGMLQNLPGVPTPRHLRRYAATPFPLKEIVSVSASMVDAALETLGGPEGLALGVTFDCVHGESRLEVVRDIDGEYVVLGTASPDGLKGAARGKDDFDDDKALGGKDIAKKLMTVMLHALNGKNVNCEICLGVVPLNEETGKIIANVFLELRRLCFEKGSWLIFAGGDGASPNRDAWKIIKGKSSGDKTPLFENVKKAEELPFWSGSDMDQHDTKGLKRDFWGDWILAKGQQIRFDILLTRLRGIVPTENGEVTLSEPGDPTYSRVDDVSLTDKLGEQRAKEFHQEFADLATMEVVDPKDSMASKPAHLCGKMGDLFREVGLDGAAWLCDLIAKSERVARGVDAKGDKVTFEENLRNLRAFNAELRAWHKECEENIDQRARGAQRYRGFISEVLYELYLMNEEAMTGILALMKKNKMTDELRSTLPFSASNETMHSILRGVDKHLRISKVARHLGKILLAASILQDRARSWTFNRGVGTYRNTIDESPESRRAALADFEETEERAFVLKTQTERDKDHGVARRARVGEAPKILTKIAAATNVTVKNFKLTFRDAWVRAKYGRKASKGRSILEMAMAAPHLLKREGASGNGQAFPVARAFIVDGDAAWELVHSKPHAAIQKVGTPTIKCRQSNLKGVLELDVLGKEKYVVPYKSIKAMAWDFIDTSLPANVDGIVVVTFAIVTAGRLQLLTLELLQKDKNTCRMFANLAGLAGTLFKSALVAGGKPSPEAQLLRAAHREGGSGTAVLDLEKDEAPWRRVAVQTAVAASRGLVRIAEVDAEEPPPLSTILKKYKGGDGITMRKEAIRSSSTTKAKRGRPKAKEDDGARVVRAELENHEEAARYQKDGGKVLGEKWVGLCVRDDEYRFAGEIVGMKWVDDTDPPQICAEIRSYDKKDTQTYCVYDLPAMVIAAEDEQLLDVLLEYDPPEDEFDLPGDEEAERTMAQPVEPEDDDDADDDDVDLEL</sequence>
<accession>A0A8J2SRP5</accession>